<proteinExistence type="predicted"/>
<dbReference type="InterPro" id="IPR038071">
    <property type="entry name" value="UROD/MetE-like_sf"/>
</dbReference>
<dbReference type="SUPFAM" id="SSF51726">
    <property type="entry name" value="UROD/MetE-like"/>
    <property type="match status" value="1"/>
</dbReference>
<dbReference type="Pfam" id="PF01208">
    <property type="entry name" value="URO-D"/>
    <property type="match status" value="1"/>
</dbReference>
<dbReference type="GO" id="GO:0006779">
    <property type="term" value="P:porphyrin-containing compound biosynthetic process"/>
    <property type="evidence" value="ECO:0007669"/>
    <property type="project" value="InterPro"/>
</dbReference>
<dbReference type="GO" id="GO:0004853">
    <property type="term" value="F:uroporphyrinogen decarboxylase activity"/>
    <property type="evidence" value="ECO:0007669"/>
    <property type="project" value="InterPro"/>
</dbReference>
<feature type="domain" description="Uroporphyrinogen decarboxylase (URO-D)" evidence="1">
    <location>
        <begin position="170"/>
        <end position="320"/>
    </location>
</feature>
<dbReference type="Gene3D" id="3.20.20.210">
    <property type="match status" value="1"/>
</dbReference>
<reference evidence="3" key="1">
    <citation type="submission" date="2009-12" db="EMBL/GenBank/DDBJ databases">
        <title>Complete sequence of Treponema primitia strain ZAS-2.</title>
        <authorList>
            <person name="Tetu S.G."/>
            <person name="Matson E."/>
            <person name="Ren Q."/>
            <person name="Seshadri R."/>
            <person name="Elbourne L."/>
            <person name="Hassan K.A."/>
            <person name="Durkin A."/>
            <person name="Radune D."/>
            <person name="Mohamoud Y."/>
            <person name="Shay R."/>
            <person name="Jin S."/>
            <person name="Zhang X."/>
            <person name="Lucey K."/>
            <person name="Ballor N.R."/>
            <person name="Ottesen E."/>
            <person name="Rosenthal R."/>
            <person name="Allen A."/>
            <person name="Leadbetter J.R."/>
            <person name="Paulsen I.T."/>
        </authorList>
    </citation>
    <scope>NUCLEOTIDE SEQUENCE [LARGE SCALE GENOMIC DNA]</scope>
    <source>
        <strain evidence="3">ATCC BAA-887 / DSM 12427 / ZAS-2</strain>
    </source>
</reference>
<dbReference type="EMBL" id="CP001843">
    <property type="protein sequence ID" value="AEF85625.1"/>
    <property type="molecule type" value="Genomic_DNA"/>
</dbReference>
<evidence type="ECO:0000259" key="1">
    <source>
        <dbReference type="Pfam" id="PF01208"/>
    </source>
</evidence>
<organism evidence="2 3">
    <name type="scientific">Treponema primitia (strain ATCC BAA-887 / DSM 12427 / ZAS-2)</name>
    <dbReference type="NCBI Taxonomy" id="545694"/>
    <lineage>
        <taxon>Bacteria</taxon>
        <taxon>Pseudomonadati</taxon>
        <taxon>Spirochaetota</taxon>
        <taxon>Spirochaetia</taxon>
        <taxon>Spirochaetales</taxon>
        <taxon>Treponemataceae</taxon>
        <taxon>Treponema</taxon>
    </lineage>
</organism>
<dbReference type="GO" id="GO:0016740">
    <property type="term" value="F:transferase activity"/>
    <property type="evidence" value="ECO:0007669"/>
    <property type="project" value="UniProtKB-KW"/>
</dbReference>
<dbReference type="HOGENOM" id="CLU_054162_1_0_12"/>
<dbReference type="RefSeq" id="WP_015706730.1">
    <property type="nucleotide sequence ID" value="NC_015578.1"/>
</dbReference>
<keyword evidence="2" id="KW-0808">Transferase</keyword>
<evidence type="ECO:0000313" key="2">
    <source>
        <dbReference type="EMBL" id="AEF85625.1"/>
    </source>
</evidence>
<keyword evidence="3" id="KW-1185">Reference proteome</keyword>
<reference evidence="2 3" key="2">
    <citation type="journal article" date="2011" name="ISME J.">
        <title>RNA-seq reveals cooperative metabolic interactions between two termite-gut spirochete species in co-culture.</title>
        <authorList>
            <person name="Rosenthal A.Z."/>
            <person name="Matson E.G."/>
            <person name="Eldar A."/>
            <person name="Leadbetter J.R."/>
        </authorList>
    </citation>
    <scope>NUCLEOTIDE SEQUENCE [LARGE SCALE GENOMIC DNA]</scope>
    <source>
        <strain evidence="3">ATCC BAA-887 / DSM 12427 / ZAS-2</strain>
    </source>
</reference>
<dbReference type="STRING" id="545694.TREPR_3568"/>
<dbReference type="AlphaFoldDB" id="F5YIA7"/>
<sequence>MESVPFSKEELAVSEHWPPLFPGAPGAKKFKTPVTPRENYEALYKGELPHWLPLMADQCLLTPRIDPDNIARGMALEVNPLSPEELVGGKDKFGIEWIYVPQVGGSTVKPGNPALEDANDWPKVIKFPDISKWDWEGSAKANAAYTTDGRALTFSIFTGFYERLISFMDFENAVVALIDDDQKDAVKDLFDKLAELYKEIITNAKKQYNPLVINFHDDWGGQQAPFFSLATVQEMIVPYLKKVVDHVHSQGMYFDMHSCGKNELLVPAYIEAGCDSWGGAQSMNDKSMLYDKYGDKLIIGLDPDVALGPDTKTEDAVAAAKRFVAKYGPSMEKKSFLCSAMGTPPAFDETVYEESRKLFG</sequence>
<dbReference type="eggNOG" id="COG0407">
    <property type="taxonomic scope" value="Bacteria"/>
</dbReference>
<accession>F5YIA7</accession>
<dbReference type="OrthoDB" id="161361at2"/>
<gene>
    <name evidence="2" type="ordered locus">TREPR_3568</name>
</gene>
<name>F5YIA7_TREPZ</name>
<dbReference type="Proteomes" id="UP000009223">
    <property type="component" value="Chromosome"/>
</dbReference>
<dbReference type="KEGG" id="tpi:TREPR_3568"/>
<protein>
    <submittedName>
        <fullName evidence="2">Putative veratrol:corrinoid protein metyltransferase</fullName>
    </submittedName>
</protein>
<dbReference type="InterPro" id="IPR000257">
    <property type="entry name" value="Uroporphyrinogen_deCOase"/>
</dbReference>
<evidence type="ECO:0000313" key="3">
    <source>
        <dbReference type="Proteomes" id="UP000009223"/>
    </source>
</evidence>